<evidence type="ECO:0000256" key="2">
    <source>
        <dbReference type="ARBA" id="ARBA00023082"/>
    </source>
</evidence>
<proteinExistence type="predicted"/>
<keyword evidence="4" id="KW-0804">Transcription</keyword>
<dbReference type="GO" id="GO:0006352">
    <property type="term" value="P:DNA-templated transcription initiation"/>
    <property type="evidence" value="ECO:0007669"/>
    <property type="project" value="InterPro"/>
</dbReference>
<dbReference type="STRING" id="1173022.Cri9333_4467"/>
<organism evidence="6 7">
    <name type="scientific">Crinalium epipsammum PCC 9333</name>
    <dbReference type="NCBI Taxonomy" id="1173022"/>
    <lineage>
        <taxon>Bacteria</taxon>
        <taxon>Bacillati</taxon>
        <taxon>Cyanobacteriota</taxon>
        <taxon>Cyanophyceae</taxon>
        <taxon>Gomontiellales</taxon>
        <taxon>Gomontiellaceae</taxon>
        <taxon>Crinalium</taxon>
    </lineage>
</organism>
<dbReference type="PANTHER" id="PTHR30385:SF7">
    <property type="entry name" value="RNA POLYMERASE SIGMA FACTOR FLIA"/>
    <property type="match status" value="1"/>
</dbReference>
<evidence type="ECO:0000313" key="6">
    <source>
        <dbReference type="EMBL" id="AFZ15249.1"/>
    </source>
</evidence>
<dbReference type="eggNOG" id="COG1191">
    <property type="taxonomic scope" value="Bacteria"/>
</dbReference>
<dbReference type="GO" id="GO:0016987">
    <property type="term" value="F:sigma factor activity"/>
    <property type="evidence" value="ECO:0007669"/>
    <property type="project" value="UniProtKB-KW"/>
</dbReference>
<name>K9W623_9CYAN</name>
<dbReference type="InterPro" id="IPR007630">
    <property type="entry name" value="RNA_pol_sigma70_r4"/>
</dbReference>
<dbReference type="Gene3D" id="1.10.10.60">
    <property type="entry name" value="Homeodomain-like"/>
    <property type="match status" value="1"/>
</dbReference>
<dbReference type="AlphaFoldDB" id="K9W623"/>
<protein>
    <submittedName>
        <fullName evidence="6">RNA polymerase sigma factor, sigma-70 family</fullName>
    </submittedName>
</protein>
<evidence type="ECO:0000259" key="5">
    <source>
        <dbReference type="Pfam" id="PF04545"/>
    </source>
</evidence>
<dbReference type="HOGENOM" id="CLU_042265_0_0_3"/>
<keyword evidence="1" id="KW-0805">Transcription regulation</keyword>
<evidence type="ECO:0000256" key="1">
    <source>
        <dbReference type="ARBA" id="ARBA00023015"/>
    </source>
</evidence>
<keyword evidence="7" id="KW-1185">Reference proteome</keyword>
<keyword evidence="2" id="KW-0731">Sigma factor</keyword>
<dbReference type="InterPro" id="IPR013324">
    <property type="entry name" value="RNA_pol_sigma_r3/r4-like"/>
</dbReference>
<dbReference type="OrthoDB" id="527295at2"/>
<dbReference type="NCBIfam" id="TIGR02937">
    <property type="entry name" value="sigma70-ECF"/>
    <property type="match status" value="1"/>
</dbReference>
<gene>
    <name evidence="6" type="ORF">Cri9333_4467</name>
</gene>
<dbReference type="PANTHER" id="PTHR30385">
    <property type="entry name" value="SIGMA FACTOR F FLAGELLAR"/>
    <property type="match status" value="1"/>
</dbReference>
<reference evidence="6 7" key="1">
    <citation type="submission" date="2012-06" db="EMBL/GenBank/DDBJ databases">
        <title>Finished chromosome of genome of Crinalium epipsammum PCC 9333.</title>
        <authorList>
            <consortium name="US DOE Joint Genome Institute"/>
            <person name="Gugger M."/>
            <person name="Coursin T."/>
            <person name="Rippka R."/>
            <person name="Tandeau De Marsac N."/>
            <person name="Huntemann M."/>
            <person name="Wei C.-L."/>
            <person name="Han J."/>
            <person name="Detter J.C."/>
            <person name="Han C."/>
            <person name="Tapia R."/>
            <person name="Davenport K."/>
            <person name="Daligault H."/>
            <person name="Erkkila T."/>
            <person name="Gu W."/>
            <person name="Munk A.C.C."/>
            <person name="Teshima H."/>
            <person name="Xu Y."/>
            <person name="Chain P."/>
            <person name="Chen A."/>
            <person name="Krypides N."/>
            <person name="Mavromatis K."/>
            <person name="Markowitz V."/>
            <person name="Szeto E."/>
            <person name="Ivanova N."/>
            <person name="Mikhailova N."/>
            <person name="Ovchinnikova G."/>
            <person name="Pagani I."/>
            <person name="Pati A."/>
            <person name="Goodwin L."/>
            <person name="Peters L."/>
            <person name="Pitluck S."/>
            <person name="Woyke T."/>
            <person name="Kerfeld C."/>
        </authorList>
    </citation>
    <scope>NUCLEOTIDE SEQUENCE [LARGE SCALE GENOMIC DNA]</scope>
    <source>
        <strain evidence="6 7">PCC 9333</strain>
    </source>
</reference>
<dbReference type="PATRIC" id="fig|1173022.3.peg.4827"/>
<dbReference type="Pfam" id="PF04545">
    <property type="entry name" value="Sigma70_r4"/>
    <property type="match status" value="1"/>
</dbReference>
<evidence type="ECO:0000256" key="3">
    <source>
        <dbReference type="ARBA" id="ARBA00023125"/>
    </source>
</evidence>
<dbReference type="SUPFAM" id="SSF88659">
    <property type="entry name" value="Sigma3 and sigma4 domains of RNA polymerase sigma factors"/>
    <property type="match status" value="1"/>
</dbReference>
<evidence type="ECO:0000313" key="7">
    <source>
        <dbReference type="Proteomes" id="UP000010472"/>
    </source>
</evidence>
<dbReference type="KEGG" id="cep:Cri9333_4467"/>
<feature type="domain" description="RNA polymerase sigma-70 region 4" evidence="5">
    <location>
        <begin position="308"/>
        <end position="351"/>
    </location>
</feature>
<dbReference type="GO" id="GO:0003677">
    <property type="term" value="F:DNA binding"/>
    <property type="evidence" value="ECO:0007669"/>
    <property type="project" value="UniProtKB-KW"/>
</dbReference>
<accession>K9W623</accession>
<evidence type="ECO:0000256" key="4">
    <source>
        <dbReference type="ARBA" id="ARBA00023163"/>
    </source>
</evidence>
<dbReference type="Proteomes" id="UP000010472">
    <property type="component" value="Chromosome"/>
</dbReference>
<keyword evidence="3" id="KW-0238">DNA-binding</keyword>
<dbReference type="InterPro" id="IPR014284">
    <property type="entry name" value="RNA_pol_sigma-70_dom"/>
</dbReference>
<sequence length="397" mass="45242">MRPRQSIIELFSKFVQFESDRFHAWLTDAKLRRSMETCLNQASDATPSENFWALYWYNLWHSQTSHLAKAHLTAYLQEPCYWTSQKIASAFASTQYTLSDCFQVAIANLDTVLKGFNPSQGFPLKNYAAAIFSSTLHNILRQRQEIDICTDYALLRKLSQKRLVESLQQAGLSQEKIASYVLAWNSFKTVYVPTQATATRKLPAPDQETWNAIANLYNQQRLQQPGVKESNAETLEKWLLACAKAARAYLYPTQISLNAPKSGENAEEFLDSLPETATPSLLTEIIAQEEAQSRAEQLAQINTVLSTALADLDQEAKTILQLYYAQELTQQQIAKQLEIKQYTVSRRLTKTKESLLLALGRWSKEELHISMNSDVLKDISTTIEVWLKLHYVGREIS</sequence>
<dbReference type="RefSeq" id="WP_015205340.1">
    <property type="nucleotide sequence ID" value="NC_019753.1"/>
</dbReference>
<dbReference type="EMBL" id="CP003620">
    <property type="protein sequence ID" value="AFZ15249.1"/>
    <property type="molecule type" value="Genomic_DNA"/>
</dbReference>